<dbReference type="InterPro" id="IPR011335">
    <property type="entry name" value="Restrct_endonuc-II-like"/>
</dbReference>
<dbReference type="RefSeq" id="WP_062281605.1">
    <property type="nucleotide sequence ID" value="NZ_LTBC01000002.1"/>
</dbReference>
<organism evidence="2 3">
    <name type="scientific">Moorella mulderi DSM 14980</name>
    <dbReference type="NCBI Taxonomy" id="1122241"/>
    <lineage>
        <taxon>Bacteria</taxon>
        <taxon>Bacillati</taxon>
        <taxon>Bacillota</taxon>
        <taxon>Clostridia</taxon>
        <taxon>Neomoorellales</taxon>
        <taxon>Neomoorellaceae</taxon>
        <taxon>Neomoorella</taxon>
    </lineage>
</organism>
<proteinExistence type="predicted"/>
<name>A0A151AZF1_9FIRM</name>
<dbReference type="PATRIC" id="fig|1122241.3.peg.747"/>
<dbReference type="PANTHER" id="PTHR34107">
    <property type="entry name" value="SLL0198 PROTEIN-RELATED"/>
    <property type="match status" value="1"/>
</dbReference>
<dbReference type="Pfam" id="PF05685">
    <property type="entry name" value="Uma2"/>
    <property type="match status" value="1"/>
</dbReference>
<dbReference type="AlphaFoldDB" id="A0A151AZF1"/>
<dbReference type="OrthoDB" id="9798254at2"/>
<dbReference type="CDD" id="cd06260">
    <property type="entry name" value="DUF820-like"/>
    <property type="match status" value="1"/>
</dbReference>
<evidence type="ECO:0000259" key="1">
    <source>
        <dbReference type="Pfam" id="PF05685"/>
    </source>
</evidence>
<evidence type="ECO:0000313" key="2">
    <source>
        <dbReference type="EMBL" id="KYH32933.1"/>
    </source>
</evidence>
<keyword evidence="3" id="KW-1185">Reference proteome</keyword>
<dbReference type="InterPro" id="IPR008538">
    <property type="entry name" value="Uma2"/>
</dbReference>
<accession>A0A151AZF1</accession>
<dbReference type="InterPro" id="IPR012296">
    <property type="entry name" value="Nuclease_put_TT1808"/>
</dbReference>
<reference evidence="2 3" key="1">
    <citation type="submission" date="2016-02" db="EMBL/GenBank/DDBJ databases">
        <title>Genome sequence of Moorella mulderi DSM 14980.</title>
        <authorList>
            <person name="Poehlein A."/>
            <person name="Daniel R."/>
        </authorList>
    </citation>
    <scope>NUCLEOTIDE SEQUENCE [LARGE SCALE GENOMIC DNA]</scope>
    <source>
        <strain evidence="2 3">DSM 14980</strain>
    </source>
</reference>
<protein>
    <recommendedName>
        <fullName evidence="1">Putative restriction endonuclease domain-containing protein</fullName>
    </recommendedName>
</protein>
<sequence>MAVNEVKFTYEDYCQLPEDKRYELIGGKLYMVPAPSVIHQMVSGNLEFILRQHVEEQKIGIILHSPIDVYLTPEDVVQPDIIFISNERRAIITEANIKGGPDLVIEILSPSTAERDQVIKKKLYAAHQVREIWFVHPVAQTIEVCTFTPGGDKRELYTRRGKKPFTSTVLPELDLDLDRVF</sequence>
<dbReference type="PANTHER" id="PTHR34107:SF4">
    <property type="entry name" value="SLL1222 PROTEIN"/>
    <property type="match status" value="1"/>
</dbReference>
<dbReference type="Proteomes" id="UP000075670">
    <property type="component" value="Unassembled WGS sequence"/>
</dbReference>
<feature type="domain" description="Putative restriction endonuclease" evidence="1">
    <location>
        <begin position="11"/>
        <end position="177"/>
    </location>
</feature>
<gene>
    <name evidence="2" type="ORF">MOMUL_07110</name>
</gene>
<dbReference type="Gene3D" id="3.90.1570.10">
    <property type="entry name" value="tt1808, chain A"/>
    <property type="match status" value="1"/>
</dbReference>
<comment type="caution">
    <text evidence="2">The sequence shown here is derived from an EMBL/GenBank/DDBJ whole genome shotgun (WGS) entry which is preliminary data.</text>
</comment>
<evidence type="ECO:0000313" key="3">
    <source>
        <dbReference type="Proteomes" id="UP000075670"/>
    </source>
</evidence>
<dbReference type="SUPFAM" id="SSF52980">
    <property type="entry name" value="Restriction endonuclease-like"/>
    <property type="match status" value="1"/>
</dbReference>
<dbReference type="EMBL" id="LTBC01000002">
    <property type="protein sequence ID" value="KYH32933.1"/>
    <property type="molecule type" value="Genomic_DNA"/>
</dbReference>